<gene>
    <name evidence="4" type="ORF">FF38_13161</name>
</gene>
<sequence>MSNKVVFLTLCAFIVLTSAQKFTSELVKCHVCKAVVQEIEDEVSKVDPAKRVDVSGFRLDADGNAISKSVPMAKSEMFLTEVMEKICDRMEDYLRATHKKSGKFMLMKIMVDGKMNPESSNVDFVQDEDLNKSLGHYCLEILEDHEDAFLKSFQSPTLNENLDIEICSERTKYCKDAPLQEDYEFDDKDEL</sequence>
<dbReference type="Proteomes" id="UP000037069">
    <property type="component" value="Unassembled WGS sequence"/>
</dbReference>
<feature type="signal peptide" evidence="2">
    <location>
        <begin position="1"/>
        <end position="19"/>
    </location>
</feature>
<dbReference type="InterPro" id="IPR021852">
    <property type="entry name" value="DUF3456"/>
</dbReference>
<dbReference type="EMBL" id="JRES01000780">
    <property type="protein sequence ID" value="KNC28378.1"/>
    <property type="molecule type" value="Genomic_DNA"/>
</dbReference>
<comment type="caution">
    <text evidence="4">The sequence shown here is derived from an EMBL/GenBank/DDBJ whole genome shotgun (WGS) entry which is preliminary data.</text>
</comment>
<protein>
    <recommendedName>
        <fullName evidence="3">DUF3456 domain-containing protein</fullName>
    </recommendedName>
</protein>
<evidence type="ECO:0000259" key="3">
    <source>
        <dbReference type="Pfam" id="PF11938"/>
    </source>
</evidence>
<reference evidence="4 5" key="1">
    <citation type="journal article" date="2015" name="Nat. Commun.">
        <title>Lucilia cuprina genome unlocks parasitic fly biology to underpin future interventions.</title>
        <authorList>
            <person name="Anstead C.A."/>
            <person name="Korhonen P.K."/>
            <person name="Young N.D."/>
            <person name="Hall R.S."/>
            <person name="Jex A.R."/>
            <person name="Murali S.C."/>
            <person name="Hughes D.S."/>
            <person name="Lee S.F."/>
            <person name="Perry T."/>
            <person name="Stroehlein A.J."/>
            <person name="Ansell B.R."/>
            <person name="Breugelmans B."/>
            <person name="Hofmann A."/>
            <person name="Qu J."/>
            <person name="Dugan S."/>
            <person name="Lee S.L."/>
            <person name="Chao H."/>
            <person name="Dinh H."/>
            <person name="Han Y."/>
            <person name="Doddapaneni H.V."/>
            <person name="Worley K.C."/>
            <person name="Muzny D.M."/>
            <person name="Ioannidis P."/>
            <person name="Waterhouse R.M."/>
            <person name="Zdobnov E.M."/>
            <person name="James P.J."/>
            <person name="Bagnall N.H."/>
            <person name="Kotze A.C."/>
            <person name="Gibbs R.A."/>
            <person name="Richards S."/>
            <person name="Batterham P."/>
            <person name="Gasser R.B."/>
        </authorList>
    </citation>
    <scope>NUCLEOTIDE SEQUENCE [LARGE SCALE GENOMIC DNA]</scope>
    <source>
        <strain evidence="4 5">LS</strain>
        <tissue evidence="4">Full body</tissue>
    </source>
</reference>
<keyword evidence="5" id="KW-1185">Reference proteome</keyword>
<feature type="domain" description="DUF3456" evidence="3">
    <location>
        <begin position="28"/>
        <end position="174"/>
    </location>
</feature>
<evidence type="ECO:0000313" key="5">
    <source>
        <dbReference type="Proteomes" id="UP000037069"/>
    </source>
</evidence>
<evidence type="ECO:0000313" key="4">
    <source>
        <dbReference type="EMBL" id="KNC28378.1"/>
    </source>
</evidence>
<feature type="chain" id="PRO_5005535652" description="DUF3456 domain-containing protein" evidence="2">
    <location>
        <begin position="20"/>
        <end position="191"/>
    </location>
</feature>
<accession>A0A0L0C7M6</accession>
<proteinExistence type="inferred from homology"/>
<dbReference type="OMA" id="NACNDFI"/>
<dbReference type="GO" id="GO:0005783">
    <property type="term" value="C:endoplasmic reticulum"/>
    <property type="evidence" value="ECO:0007669"/>
    <property type="project" value="TreeGrafter"/>
</dbReference>
<keyword evidence="2" id="KW-0732">Signal</keyword>
<organism evidence="4 5">
    <name type="scientific">Lucilia cuprina</name>
    <name type="common">Green bottle fly</name>
    <name type="synonym">Australian sheep blowfly</name>
    <dbReference type="NCBI Taxonomy" id="7375"/>
    <lineage>
        <taxon>Eukaryota</taxon>
        <taxon>Metazoa</taxon>
        <taxon>Ecdysozoa</taxon>
        <taxon>Arthropoda</taxon>
        <taxon>Hexapoda</taxon>
        <taxon>Insecta</taxon>
        <taxon>Pterygota</taxon>
        <taxon>Neoptera</taxon>
        <taxon>Endopterygota</taxon>
        <taxon>Diptera</taxon>
        <taxon>Brachycera</taxon>
        <taxon>Muscomorpha</taxon>
        <taxon>Oestroidea</taxon>
        <taxon>Calliphoridae</taxon>
        <taxon>Luciliinae</taxon>
        <taxon>Lucilia</taxon>
    </lineage>
</organism>
<dbReference type="PANTHER" id="PTHR13341:SF2">
    <property type="entry name" value="PROTEIN SEELE"/>
    <property type="match status" value="1"/>
</dbReference>
<dbReference type="AlphaFoldDB" id="A0A0L0C7M6"/>
<evidence type="ECO:0000256" key="1">
    <source>
        <dbReference type="ARBA" id="ARBA00007285"/>
    </source>
</evidence>
<dbReference type="PANTHER" id="PTHR13341">
    <property type="entry name" value="MIR-INTERACTING SAPOSIN-LIKE PROTEIN"/>
    <property type="match status" value="1"/>
</dbReference>
<dbReference type="OrthoDB" id="192915at2759"/>
<dbReference type="STRING" id="7375.A0A0L0C7M6"/>
<name>A0A0L0C7M6_LUCCU</name>
<dbReference type="InterPro" id="IPR042415">
    <property type="entry name" value="CNPY"/>
</dbReference>
<comment type="similarity">
    <text evidence="1">Belongs to the canopy family.</text>
</comment>
<dbReference type="Pfam" id="PF11938">
    <property type="entry name" value="DUF3456"/>
    <property type="match status" value="1"/>
</dbReference>
<evidence type="ECO:0000256" key="2">
    <source>
        <dbReference type="SAM" id="SignalP"/>
    </source>
</evidence>